<dbReference type="RefSeq" id="WP_271012721.1">
    <property type="nucleotide sequence ID" value="NZ_JAQIFT010000053.1"/>
</dbReference>
<dbReference type="SUPFAM" id="SSF56281">
    <property type="entry name" value="Metallo-hydrolase/oxidoreductase"/>
    <property type="match status" value="1"/>
</dbReference>
<name>A0AA42DPC5_9FIRM</name>
<dbReference type="GO" id="GO:0016740">
    <property type="term" value="F:transferase activity"/>
    <property type="evidence" value="ECO:0007669"/>
    <property type="project" value="TreeGrafter"/>
</dbReference>
<comment type="caution">
    <text evidence="2">The sequence shown here is derived from an EMBL/GenBank/DDBJ whole genome shotgun (WGS) entry which is preliminary data.</text>
</comment>
<dbReference type="EMBL" id="JAQIFT010000053">
    <property type="protein sequence ID" value="MDA3732684.1"/>
    <property type="molecule type" value="Genomic_DNA"/>
</dbReference>
<dbReference type="InterPro" id="IPR052926">
    <property type="entry name" value="Metallo-beta-lactamase_dom"/>
</dbReference>
<dbReference type="Gene3D" id="3.60.15.10">
    <property type="entry name" value="Ribonuclease Z/Hydroxyacylglutathione hydrolase-like"/>
    <property type="match status" value="1"/>
</dbReference>
<evidence type="ECO:0000259" key="1">
    <source>
        <dbReference type="Pfam" id="PF00753"/>
    </source>
</evidence>
<dbReference type="CDD" id="cd07713">
    <property type="entry name" value="DHPS-like_MBL-fold"/>
    <property type="match status" value="1"/>
</dbReference>
<gene>
    <name evidence="2" type="ORF">PBV87_14420</name>
</gene>
<dbReference type="PANTHER" id="PTHR13754">
    <property type="entry name" value="METALLO-BETA-LACTAMASE SUPERFAMILY PROTEIN"/>
    <property type="match status" value="1"/>
</dbReference>
<organism evidence="2 3">
    <name type="scientific">Holtiella tumoricola</name>
    <dbReference type="NCBI Taxonomy" id="3018743"/>
    <lineage>
        <taxon>Bacteria</taxon>
        <taxon>Bacillati</taxon>
        <taxon>Bacillota</taxon>
        <taxon>Clostridia</taxon>
        <taxon>Lachnospirales</taxon>
        <taxon>Cellulosilyticaceae</taxon>
        <taxon>Holtiella</taxon>
    </lineage>
</organism>
<dbReference type="InterPro" id="IPR036866">
    <property type="entry name" value="RibonucZ/Hydroxyglut_hydro"/>
</dbReference>
<feature type="domain" description="Metallo-beta-lactamase" evidence="1">
    <location>
        <begin position="21"/>
        <end position="94"/>
    </location>
</feature>
<dbReference type="Pfam" id="PF00753">
    <property type="entry name" value="Lactamase_B"/>
    <property type="match status" value="1"/>
</dbReference>
<keyword evidence="3" id="KW-1185">Reference proteome</keyword>
<sequence length="273" mass="30644">MRVVGLLENTTLDESFESKHGLCLYIETPNHHILFDVGPDATFIENAKTLNIKVEAVDTVIISHGHNDHGGGLEALFEVNKQAKVYIQESAFEPYFLNILGFKKNIGLDVRLKYHPQVKLLKGNTRIDEELFLFTDPKLSRYLPEGNKKLLSKAKKGYTQDTFTHEQNLILSLGEQHILVAGCAHRGIINIIGEAEKQIQGALDDVIGGFHFINPTSFKGMPTEQIEAVGKALKETGYQYYTCHCTGETGYEILRQVMREQIGYIHTGTDLIL</sequence>
<accession>A0AA42DPC5</accession>
<dbReference type="AlphaFoldDB" id="A0AA42DPC5"/>
<evidence type="ECO:0000313" key="3">
    <source>
        <dbReference type="Proteomes" id="UP001169242"/>
    </source>
</evidence>
<evidence type="ECO:0000313" key="2">
    <source>
        <dbReference type="EMBL" id="MDA3732684.1"/>
    </source>
</evidence>
<dbReference type="Proteomes" id="UP001169242">
    <property type="component" value="Unassembled WGS sequence"/>
</dbReference>
<dbReference type="InterPro" id="IPR041712">
    <property type="entry name" value="DHPS-like_MBL-fold"/>
</dbReference>
<dbReference type="PANTHER" id="PTHR13754:SF13">
    <property type="entry name" value="METALLO-BETA-LACTAMASE SUPERFAMILY PROTEIN (AFU_ORTHOLOGUE AFUA_3G07630)"/>
    <property type="match status" value="1"/>
</dbReference>
<protein>
    <submittedName>
        <fullName evidence="2">MBL fold metallo-hydrolase</fullName>
    </submittedName>
</protein>
<proteinExistence type="predicted"/>
<dbReference type="InterPro" id="IPR001279">
    <property type="entry name" value="Metallo-B-lactamas"/>
</dbReference>
<reference evidence="2" key="1">
    <citation type="journal article" date="2023" name="Int. J. Syst. Evol. Microbiol.">
        <title>&lt;i&gt;Holtiella tumoricola&lt;/i&gt; gen. nov. sp. nov., isolated from a human clinical sample.</title>
        <authorList>
            <person name="Allen-Vercoe E."/>
            <person name="Daigneault M.C."/>
            <person name="Vancuren S.J."/>
            <person name="Cochrane K."/>
            <person name="O'Neal L.L."/>
            <person name="Sankaranarayanan K."/>
            <person name="Lawson P.A."/>
        </authorList>
    </citation>
    <scope>NUCLEOTIDE SEQUENCE</scope>
    <source>
        <strain evidence="2">CC70A</strain>
    </source>
</reference>